<name>A0ABR1AWK2_POLSC</name>
<accession>A0ABR1AWK2</accession>
<comment type="caution">
    <text evidence="1">The sequence shown here is derived from an EMBL/GenBank/DDBJ whole genome shotgun (WGS) entry which is preliminary data.</text>
</comment>
<gene>
    <name evidence="1" type="ORF">RUM44_004932</name>
</gene>
<protein>
    <submittedName>
        <fullName evidence="1">Uncharacterized protein</fullName>
    </submittedName>
</protein>
<reference evidence="1 2" key="1">
    <citation type="submission" date="2023-09" db="EMBL/GenBank/DDBJ databases">
        <title>Genomes of two closely related lineages of the louse Polyplax serrata with different host specificities.</title>
        <authorList>
            <person name="Martinu J."/>
            <person name="Tarabai H."/>
            <person name="Stefka J."/>
            <person name="Hypsa V."/>
        </authorList>
    </citation>
    <scope>NUCLEOTIDE SEQUENCE [LARGE SCALE GENOMIC DNA]</scope>
    <source>
        <strain evidence="1">98ZLc_SE</strain>
    </source>
</reference>
<evidence type="ECO:0000313" key="1">
    <source>
        <dbReference type="EMBL" id="KAK6630265.1"/>
    </source>
</evidence>
<proteinExistence type="predicted"/>
<sequence>MLVNVLIMLKKWTTLPTKRFAVEYLFSYSGTVDHVISTPELLLSTTNMGNVVCPQENRPVDDKKIKITDRNEQSDNKEQVVRSHRDLTTVSSLYIIPSFLLKIIKRR</sequence>
<organism evidence="1 2">
    <name type="scientific">Polyplax serrata</name>
    <name type="common">Common mouse louse</name>
    <dbReference type="NCBI Taxonomy" id="468196"/>
    <lineage>
        <taxon>Eukaryota</taxon>
        <taxon>Metazoa</taxon>
        <taxon>Ecdysozoa</taxon>
        <taxon>Arthropoda</taxon>
        <taxon>Hexapoda</taxon>
        <taxon>Insecta</taxon>
        <taxon>Pterygota</taxon>
        <taxon>Neoptera</taxon>
        <taxon>Paraneoptera</taxon>
        <taxon>Psocodea</taxon>
        <taxon>Troctomorpha</taxon>
        <taxon>Phthiraptera</taxon>
        <taxon>Anoplura</taxon>
        <taxon>Polyplacidae</taxon>
        <taxon>Polyplax</taxon>
    </lineage>
</organism>
<dbReference type="Proteomes" id="UP001359485">
    <property type="component" value="Unassembled WGS sequence"/>
</dbReference>
<dbReference type="EMBL" id="JAWJWF010000008">
    <property type="protein sequence ID" value="KAK6630265.1"/>
    <property type="molecule type" value="Genomic_DNA"/>
</dbReference>
<evidence type="ECO:0000313" key="2">
    <source>
        <dbReference type="Proteomes" id="UP001359485"/>
    </source>
</evidence>
<keyword evidence="2" id="KW-1185">Reference proteome</keyword>